<evidence type="ECO:0000259" key="1">
    <source>
        <dbReference type="Pfam" id="PF01370"/>
    </source>
</evidence>
<dbReference type="PANTHER" id="PTHR12126">
    <property type="entry name" value="NADH-UBIQUINONE OXIDOREDUCTASE 39 KDA SUBUNIT-RELATED"/>
    <property type="match status" value="1"/>
</dbReference>
<dbReference type="AlphaFoldDB" id="A0A0R2BC27"/>
<dbReference type="Gene3D" id="3.40.50.720">
    <property type="entry name" value="NAD(P)-binding Rossmann-like Domain"/>
    <property type="match status" value="1"/>
</dbReference>
<name>A0A0R2BC27_9LACO</name>
<evidence type="ECO:0000313" key="3">
    <source>
        <dbReference type="Proteomes" id="UP000051612"/>
    </source>
</evidence>
<reference evidence="2 3" key="1">
    <citation type="journal article" date="2015" name="Genome Announc.">
        <title>Expanding the biotechnology potential of lactobacilli through comparative genomics of 213 strains and associated genera.</title>
        <authorList>
            <person name="Sun Z."/>
            <person name="Harris H.M."/>
            <person name="McCann A."/>
            <person name="Guo C."/>
            <person name="Argimon S."/>
            <person name="Zhang W."/>
            <person name="Yang X."/>
            <person name="Jeffery I.B."/>
            <person name="Cooney J.C."/>
            <person name="Kagawa T.F."/>
            <person name="Liu W."/>
            <person name="Song Y."/>
            <person name="Salvetti E."/>
            <person name="Wrobel A."/>
            <person name="Rasinkangas P."/>
            <person name="Parkhill J."/>
            <person name="Rea M.C."/>
            <person name="O'Sullivan O."/>
            <person name="Ritari J."/>
            <person name="Douillard F.P."/>
            <person name="Paul Ross R."/>
            <person name="Yang R."/>
            <person name="Briner A.E."/>
            <person name="Felis G.E."/>
            <person name="de Vos W.M."/>
            <person name="Barrangou R."/>
            <person name="Klaenhammer T.R."/>
            <person name="Caufield P.W."/>
            <person name="Cui Y."/>
            <person name="Zhang H."/>
            <person name="O'Toole P.W."/>
        </authorList>
    </citation>
    <scope>NUCLEOTIDE SEQUENCE [LARGE SCALE GENOMIC DNA]</scope>
    <source>
        <strain evidence="2 3">DSM 20452</strain>
    </source>
</reference>
<dbReference type="PATRIC" id="fig|1423772.3.peg.1770"/>
<dbReference type="Pfam" id="PF01370">
    <property type="entry name" value="Epimerase"/>
    <property type="match status" value="1"/>
</dbReference>
<dbReference type="InterPro" id="IPR036291">
    <property type="entry name" value="NAD(P)-bd_dom_sf"/>
</dbReference>
<gene>
    <name evidence="2" type="ORF">FC48_GL001663</name>
</gene>
<dbReference type="PANTHER" id="PTHR12126:SF16">
    <property type="entry name" value="MIOREX COMPLEX COMPONENT 2"/>
    <property type="match status" value="1"/>
</dbReference>
<dbReference type="GO" id="GO:0044877">
    <property type="term" value="F:protein-containing complex binding"/>
    <property type="evidence" value="ECO:0007669"/>
    <property type="project" value="TreeGrafter"/>
</dbReference>
<comment type="caution">
    <text evidence="2">The sequence shown here is derived from an EMBL/GenBank/DDBJ whole genome shotgun (WGS) entry which is preliminary data.</text>
</comment>
<organism evidence="2 3">
    <name type="scientific">Ligilactobacillus murinus DSM 20452 = NBRC 14221</name>
    <dbReference type="NCBI Taxonomy" id="1423772"/>
    <lineage>
        <taxon>Bacteria</taxon>
        <taxon>Bacillati</taxon>
        <taxon>Bacillota</taxon>
        <taxon>Bacilli</taxon>
        <taxon>Lactobacillales</taxon>
        <taxon>Lactobacillaceae</taxon>
        <taxon>Ligilactobacillus</taxon>
    </lineage>
</organism>
<dbReference type="RefSeq" id="WP_056958580.1">
    <property type="nucleotide sequence ID" value="NZ_AYYN01000035.1"/>
</dbReference>
<dbReference type="InterPro" id="IPR001509">
    <property type="entry name" value="Epimerase_deHydtase"/>
</dbReference>
<dbReference type="SUPFAM" id="SSF51735">
    <property type="entry name" value="NAD(P)-binding Rossmann-fold domains"/>
    <property type="match status" value="1"/>
</dbReference>
<evidence type="ECO:0000313" key="2">
    <source>
        <dbReference type="EMBL" id="KRM76496.1"/>
    </source>
</evidence>
<accession>A0A0R2BC27</accession>
<feature type="domain" description="NAD-dependent epimerase/dehydratase" evidence="1">
    <location>
        <begin position="3"/>
        <end position="117"/>
    </location>
</feature>
<sequence length="200" mass="22792">MKVVIVGGTGFVGQGILQVLVKDKTLELYSLSRGGKRPGSVAGVTYQRVDLEHPNVWQTLLKEADWVIDCVGILWPDRKKQLDYQNASIKPAKKIIATIKTSETKFLFISANVGFPAYLRAKRTVEKYAHQVLGKRAYVVYPGLIYDRTKKRTYYLGKILHVITFLPGLKKYRPVKRKILAQAIEKILQGKTSEFERLRK</sequence>
<protein>
    <submittedName>
        <fullName evidence="2">Nucleoside-diphosphate-sugar epimerase</fullName>
    </submittedName>
</protein>
<dbReference type="InterPro" id="IPR051207">
    <property type="entry name" value="ComplexI_NDUFA9_subunit"/>
</dbReference>
<proteinExistence type="predicted"/>
<dbReference type="EMBL" id="AYYN01000035">
    <property type="protein sequence ID" value="KRM76496.1"/>
    <property type="molecule type" value="Genomic_DNA"/>
</dbReference>
<dbReference type="Proteomes" id="UP000051612">
    <property type="component" value="Unassembled WGS sequence"/>
</dbReference>